<dbReference type="InterPro" id="IPR029062">
    <property type="entry name" value="Class_I_gatase-like"/>
</dbReference>
<accession>A0A3A1YQV7</accession>
<evidence type="ECO:0000313" key="3">
    <source>
        <dbReference type="Proteomes" id="UP000265916"/>
    </source>
</evidence>
<gene>
    <name evidence="2" type="ORF">CKF58_01485</name>
</gene>
<protein>
    <recommendedName>
        <fullName evidence="1">DJ-1/PfpI domain-containing protein</fullName>
    </recommendedName>
</protein>
<dbReference type="Proteomes" id="UP000265916">
    <property type="component" value="Unassembled WGS sequence"/>
</dbReference>
<sequence>MYITKEKNMVKKVAVFLTANFETVEALAPIDLMRRAGIEVTTISLDQTLSVTSHQQVTVQADKMPKQVQVQEFDALFLPGGGLDESKYFAQAETIKFFAQDKNKVLAAICMAPTVLARLDLLTGKQGTCYPAMQEHFTAHQVEFKATNAVYLDEEKILLGRACGAAFDFGLKLVEVVTDKATAQRVAEAIVYQS</sequence>
<dbReference type="InterPro" id="IPR002818">
    <property type="entry name" value="DJ-1/PfpI"/>
</dbReference>
<comment type="caution">
    <text evidence="2">The sequence shown here is derived from an EMBL/GenBank/DDBJ whole genome shotgun (WGS) entry which is preliminary data.</text>
</comment>
<organism evidence="2 3">
    <name type="scientific">Psittacicella hinzii</name>
    <dbReference type="NCBI Taxonomy" id="2028575"/>
    <lineage>
        <taxon>Bacteria</taxon>
        <taxon>Pseudomonadati</taxon>
        <taxon>Pseudomonadota</taxon>
        <taxon>Gammaproteobacteria</taxon>
        <taxon>Pasteurellales</taxon>
        <taxon>Psittacicellaceae</taxon>
        <taxon>Psittacicella</taxon>
    </lineage>
</organism>
<dbReference type="CDD" id="cd03135">
    <property type="entry name" value="GATase1_DJ-1"/>
    <property type="match status" value="1"/>
</dbReference>
<dbReference type="EMBL" id="NRJG01000023">
    <property type="protein sequence ID" value="RIY39866.1"/>
    <property type="molecule type" value="Genomic_DNA"/>
</dbReference>
<dbReference type="PANTHER" id="PTHR48094">
    <property type="entry name" value="PROTEIN/NUCLEIC ACID DEGLYCASE DJ-1-RELATED"/>
    <property type="match status" value="1"/>
</dbReference>
<dbReference type="Pfam" id="PF01965">
    <property type="entry name" value="DJ-1_PfpI"/>
    <property type="match status" value="1"/>
</dbReference>
<dbReference type="Gene3D" id="3.40.50.880">
    <property type="match status" value="1"/>
</dbReference>
<proteinExistence type="predicted"/>
<reference evidence="2 3" key="1">
    <citation type="submission" date="2017-08" db="EMBL/GenBank/DDBJ databases">
        <title>Reclassification of Bisgaard taxon 37 and 44.</title>
        <authorList>
            <person name="Christensen H."/>
        </authorList>
    </citation>
    <scope>NUCLEOTIDE SEQUENCE [LARGE SCALE GENOMIC DNA]</scope>
    <source>
        <strain evidence="2 3">111</strain>
    </source>
</reference>
<dbReference type="GO" id="GO:0005737">
    <property type="term" value="C:cytoplasm"/>
    <property type="evidence" value="ECO:0007669"/>
    <property type="project" value="TreeGrafter"/>
</dbReference>
<dbReference type="InterPro" id="IPR050325">
    <property type="entry name" value="Prot/Nucl_acid_deglycase"/>
</dbReference>
<dbReference type="AlphaFoldDB" id="A0A3A1YQV7"/>
<dbReference type="SUPFAM" id="SSF52317">
    <property type="entry name" value="Class I glutamine amidotransferase-like"/>
    <property type="match status" value="1"/>
</dbReference>
<evidence type="ECO:0000313" key="2">
    <source>
        <dbReference type="EMBL" id="RIY39866.1"/>
    </source>
</evidence>
<dbReference type="OrthoDB" id="9803764at2"/>
<keyword evidence="3" id="KW-1185">Reference proteome</keyword>
<evidence type="ECO:0000259" key="1">
    <source>
        <dbReference type="Pfam" id="PF01965"/>
    </source>
</evidence>
<feature type="domain" description="DJ-1/PfpI" evidence="1">
    <location>
        <begin position="11"/>
        <end position="175"/>
    </location>
</feature>
<name>A0A3A1YQV7_9GAMM</name>
<dbReference type="PANTHER" id="PTHR48094:SF12">
    <property type="entry name" value="PARKINSON DISEASE PROTEIN 7 HOMOLOG"/>
    <property type="match status" value="1"/>
</dbReference>